<dbReference type="RefSeq" id="WP_126697978.1">
    <property type="nucleotide sequence ID" value="NZ_RWKW01000007.1"/>
</dbReference>
<evidence type="ECO:0000259" key="1">
    <source>
        <dbReference type="PROSITE" id="PS50943"/>
    </source>
</evidence>
<name>A0A429Z2U3_9HYPH</name>
<dbReference type="OrthoDB" id="7365244at2"/>
<dbReference type="EMBL" id="RWKW01000007">
    <property type="protein sequence ID" value="RST87950.1"/>
    <property type="molecule type" value="Genomic_DNA"/>
</dbReference>
<keyword evidence="3" id="KW-1185">Reference proteome</keyword>
<proteinExistence type="predicted"/>
<gene>
    <name evidence="2" type="ORF">EJC49_02990</name>
</gene>
<feature type="domain" description="HTH cro/C1-type" evidence="1">
    <location>
        <begin position="60"/>
        <end position="113"/>
    </location>
</feature>
<dbReference type="SUPFAM" id="SSF47413">
    <property type="entry name" value="lambda repressor-like DNA-binding domains"/>
    <property type="match status" value="1"/>
</dbReference>
<comment type="caution">
    <text evidence="2">The sequence shown here is derived from an EMBL/GenBank/DDBJ whole genome shotgun (WGS) entry which is preliminary data.</text>
</comment>
<dbReference type="AlphaFoldDB" id="A0A429Z2U3"/>
<protein>
    <submittedName>
        <fullName evidence="2">Helix-turn-helix domain-containing protein</fullName>
    </submittedName>
</protein>
<sequence length="152" mass="17053">MNKAHHYTESGLLNVYIEGIAVETDEDGEEIVTIPAINELHRIIALGIVSHAQGIAGEELRFLRTEMGLTQAELAVLVHRDKQTIGRWERNEIEIDSSAEALLRRFAIEKLDLPTDTGIDELSRRSVPTAKEQPIKIQKMNDDARPYELVAA</sequence>
<dbReference type="GO" id="GO:0003677">
    <property type="term" value="F:DNA binding"/>
    <property type="evidence" value="ECO:0007669"/>
    <property type="project" value="InterPro"/>
</dbReference>
<accession>A0A429Z2U3</accession>
<dbReference type="InterPro" id="IPR010982">
    <property type="entry name" value="Lambda_DNA-bd_dom_sf"/>
</dbReference>
<dbReference type="Pfam" id="PF01381">
    <property type="entry name" value="HTH_3"/>
    <property type="match status" value="1"/>
</dbReference>
<dbReference type="Gene3D" id="1.10.260.40">
    <property type="entry name" value="lambda repressor-like DNA-binding domains"/>
    <property type="match status" value="1"/>
</dbReference>
<dbReference type="Proteomes" id="UP000278398">
    <property type="component" value="Unassembled WGS sequence"/>
</dbReference>
<reference evidence="2 3" key="1">
    <citation type="submission" date="2018-12" db="EMBL/GenBank/DDBJ databases">
        <title>Mesorhizobium carbonis sp. nov., isolated from coal mine water.</title>
        <authorList>
            <person name="Xin W."/>
            <person name="Xu Z."/>
            <person name="Xiang F."/>
            <person name="Zhang J."/>
            <person name="Xi L."/>
            <person name="Liu J."/>
        </authorList>
    </citation>
    <scope>NUCLEOTIDE SEQUENCE [LARGE SCALE GENOMIC DNA]</scope>
    <source>
        <strain evidence="2 3">B2.3</strain>
    </source>
</reference>
<dbReference type="PROSITE" id="PS50943">
    <property type="entry name" value="HTH_CROC1"/>
    <property type="match status" value="1"/>
</dbReference>
<dbReference type="CDD" id="cd00093">
    <property type="entry name" value="HTH_XRE"/>
    <property type="match status" value="1"/>
</dbReference>
<evidence type="ECO:0000313" key="3">
    <source>
        <dbReference type="Proteomes" id="UP000278398"/>
    </source>
</evidence>
<evidence type="ECO:0000313" key="2">
    <source>
        <dbReference type="EMBL" id="RST87950.1"/>
    </source>
</evidence>
<organism evidence="2 3">
    <name type="scientific">Aquibium carbonis</name>
    <dbReference type="NCBI Taxonomy" id="2495581"/>
    <lineage>
        <taxon>Bacteria</taxon>
        <taxon>Pseudomonadati</taxon>
        <taxon>Pseudomonadota</taxon>
        <taxon>Alphaproteobacteria</taxon>
        <taxon>Hyphomicrobiales</taxon>
        <taxon>Phyllobacteriaceae</taxon>
        <taxon>Aquibium</taxon>
    </lineage>
</organism>
<dbReference type="InterPro" id="IPR001387">
    <property type="entry name" value="Cro/C1-type_HTH"/>
</dbReference>